<evidence type="ECO:0000313" key="3">
    <source>
        <dbReference type="EMBL" id="QJR10737.1"/>
    </source>
</evidence>
<dbReference type="Pfam" id="PF00990">
    <property type="entry name" value="GGDEF"/>
    <property type="match status" value="1"/>
</dbReference>
<protein>
    <recommendedName>
        <fullName evidence="2">GGDEF domain-containing protein</fullName>
    </recommendedName>
</protein>
<dbReference type="Gene3D" id="3.30.70.270">
    <property type="match status" value="1"/>
</dbReference>
<feature type="transmembrane region" description="Helical" evidence="1">
    <location>
        <begin position="118"/>
        <end position="138"/>
    </location>
</feature>
<dbReference type="Proteomes" id="UP000501534">
    <property type="component" value="Chromosome"/>
</dbReference>
<accession>A0A6M4GYZ7</accession>
<evidence type="ECO:0000313" key="4">
    <source>
        <dbReference type="Proteomes" id="UP000501534"/>
    </source>
</evidence>
<sequence length="346" mass="36683">MDSTQVIRRPPVGPMGRIVRIAVIAVTAALILGSTFNVVLGNRDIAVLFALAAPLGISAWGFARAGQHEAAVVLLSSVLVAVVTLTLYLSPLGVHDHAVIAYAGVLLFNALLLSRKTFFFMALVALVSATAVFILEFLGLTNSELGSLVAWPTLIDFLLITGLVGFIGRTVAEILFGSIGDAQQNAIKDPVTGLSNRERFIGLAVQRLRATDSDEFGVLMVADIDNFRRMNHVVGHSAADRILAEVGRRVTVTVPGALIARIGDDEFAILETGVANEAAAYDVAQRCSAAMRFEFAGVSVHAALGFAIYPRDANGLESLLMAADNSLAQAKLQPTGRFAGTWEPKS</sequence>
<feature type="domain" description="GGDEF" evidence="2">
    <location>
        <begin position="215"/>
        <end position="345"/>
    </location>
</feature>
<keyword evidence="1" id="KW-0812">Transmembrane</keyword>
<dbReference type="SMART" id="SM00267">
    <property type="entry name" value="GGDEF"/>
    <property type="match status" value="1"/>
</dbReference>
<dbReference type="EMBL" id="CP053069">
    <property type="protein sequence ID" value="QJR10737.1"/>
    <property type="molecule type" value="Genomic_DNA"/>
</dbReference>
<dbReference type="KEGG" id="uru:DSM104443_01806"/>
<feature type="transmembrane region" description="Helical" evidence="1">
    <location>
        <begin position="21"/>
        <end position="39"/>
    </location>
</feature>
<organism evidence="3 4">
    <name type="scientific">Usitatibacter rugosus</name>
    <dbReference type="NCBI Taxonomy" id="2732067"/>
    <lineage>
        <taxon>Bacteria</taxon>
        <taxon>Pseudomonadati</taxon>
        <taxon>Pseudomonadota</taxon>
        <taxon>Betaproteobacteria</taxon>
        <taxon>Nitrosomonadales</taxon>
        <taxon>Usitatibacteraceae</taxon>
        <taxon>Usitatibacter</taxon>
    </lineage>
</organism>
<keyword evidence="4" id="KW-1185">Reference proteome</keyword>
<dbReference type="PANTHER" id="PTHR44757">
    <property type="entry name" value="DIGUANYLATE CYCLASE DGCP"/>
    <property type="match status" value="1"/>
</dbReference>
<name>A0A6M4GYZ7_9PROT</name>
<dbReference type="PROSITE" id="PS50887">
    <property type="entry name" value="GGDEF"/>
    <property type="match status" value="1"/>
</dbReference>
<dbReference type="AlphaFoldDB" id="A0A6M4GYZ7"/>
<evidence type="ECO:0000256" key="1">
    <source>
        <dbReference type="SAM" id="Phobius"/>
    </source>
</evidence>
<evidence type="ECO:0000259" key="2">
    <source>
        <dbReference type="PROSITE" id="PS50887"/>
    </source>
</evidence>
<feature type="transmembrane region" description="Helical" evidence="1">
    <location>
        <begin position="150"/>
        <end position="168"/>
    </location>
</feature>
<proteinExistence type="predicted"/>
<keyword evidence="1" id="KW-1133">Transmembrane helix</keyword>
<dbReference type="InterPro" id="IPR000160">
    <property type="entry name" value="GGDEF_dom"/>
</dbReference>
<dbReference type="CDD" id="cd01949">
    <property type="entry name" value="GGDEF"/>
    <property type="match status" value="1"/>
</dbReference>
<dbReference type="SUPFAM" id="SSF55073">
    <property type="entry name" value="Nucleotide cyclase"/>
    <property type="match status" value="1"/>
</dbReference>
<dbReference type="RefSeq" id="WP_171091496.1">
    <property type="nucleotide sequence ID" value="NZ_CP053069.1"/>
</dbReference>
<dbReference type="NCBIfam" id="TIGR00254">
    <property type="entry name" value="GGDEF"/>
    <property type="match status" value="1"/>
</dbReference>
<feature type="transmembrane region" description="Helical" evidence="1">
    <location>
        <begin position="45"/>
        <end position="63"/>
    </location>
</feature>
<dbReference type="InterPro" id="IPR029787">
    <property type="entry name" value="Nucleotide_cyclase"/>
</dbReference>
<dbReference type="InterPro" id="IPR043128">
    <property type="entry name" value="Rev_trsase/Diguanyl_cyclase"/>
</dbReference>
<dbReference type="PANTHER" id="PTHR44757:SF2">
    <property type="entry name" value="BIOFILM ARCHITECTURE MAINTENANCE PROTEIN MBAA"/>
    <property type="match status" value="1"/>
</dbReference>
<feature type="transmembrane region" description="Helical" evidence="1">
    <location>
        <begin position="95"/>
        <end position="113"/>
    </location>
</feature>
<dbReference type="InterPro" id="IPR052155">
    <property type="entry name" value="Biofilm_reg_signaling"/>
</dbReference>
<feature type="transmembrane region" description="Helical" evidence="1">
    <location>
        <begin position="70"/>
        <end position="89"/>
    </location>
</feature>
<reference evidence="3 4" key="1">
    <citation type="submission" date="2020-04" db="EMBL/GenBank/DDBJ databases">
        <title>Usitatibacter rugosus gen. nov., sp. nov. and Usitatibacter palustris sp. nov., novel members of Usitatibacteraceae fam. nov. within the order Nitrosomonadales isolated from soil.</title>
        <authorList>
            <person name="Huber K.J."/>
            <person name="Neumann-Schaal M."/>
            <person name="Geppert A."/>
            <person name="Luckner M."/>
            <person name="Wanner G."/>
            <person name="Overmann J."/>
        </authorList>
    </citation>
    <scope>NUCLEOTIDE SEQUENCE [LARGE SCALE GENOMIC DNA]</scope>
    <source>
        <strain evidence="3 4">0125_3</strain>
    </source>
</reference>
<keyword evidence="1" id="KW-0472">Membrane</keyword>
<gene>
    <name evidence="3" type="ORF">DSM104443_01806</name>
</gene>